<feature type="coiled-coil region" evidence="2">
    <location>
        <begin position="97"/>
        <end position="138"/>
    </location>
</feature>
<protein>
    <submittedName>
        <fullName evidence="3">Modulator protein</fullName>
    </submittedName>
</protein>
<dbReference type="PANTHER" id="PTHR31088:SF6">
    <property type="entry name" value="PHAGE SHOCK PROTEIN A"/>
    <property type="match status" value="1"/>
</dbReference>
<dbReference type="Pfam" id="PF04012">
    <property type="entry name" value="PspA_IM30"/>
    <property type="match status" value="1"/>
</dbReference>
<evidence type="ECO:0000256" key="1">
    <source>
        <dbReference type="ARBA" id="ARBA00043985"/>
    </source>
</evidence>
<gene>
    <name evidence="3" type="ORF">CR205_18805</name>
</gene>
<dbReference type="EMBL" id="PDOF01000004">
    <property type="protein sequence ID" value="PYZ95579.1"/>
    <property type="molecule type" value="Genomic_DNA"/>
</dbReference>
<dbReference type="RefSeq" id="WP_110521703.1">
    <property type="nucleotide sequence ID" value="NZ_PDOF01000004.1"/>
</dbReference>
<dbReference type="OrthoDB" id="2366053at2"/>
<organism evidence="3 4">
    <name type="scientific">Alteribacter lacisalsi</name>
    <dbReference type="NCBI Taxonomy" id="2045244"/>
    <lineage>
        <taxon>Bacteria</taxon>
        <taxon>Bacillati</taxon>
        <taxon>Bacillota</taxon>
        <taxon>Bacilli</taxon>
        <taxon>Bacillales</taxon>
        <taxon>Bacillaceae</taxon>
        <taxon>Alteribacter</taxon>
    </lineage>
</organism>
<sequence>MTTLFTRIKDAVSADLHGMMDKKEAGNPIAALNHYLRQSEKETEKVRQLVERQHRLKEEFVREHTEAAEMAERRQHQKEVAERAGEEEYAGFAAREWEEYSQRAERLEKARQDAEFQLEKLEQQYEDMKHRLKDMRVRQMELMGRENAARASYKMSKVTSESGERSFSRFGDMEQYIENLEQRVNRDYHKNTFDSKLAEIEQKLIEQAEKEKNR</sequence>
<keyword evidence="2" id="KW-0175">Coiled coil</keyword>
<dbReference type="Proteomes" id="UP000248066">
    <property type="component" value="Unassembled WGS sequence"/>
</dbReference>
<evidence type="ECO:0000313" key="3">
    <source>
        <dbReference type="EMBL" id="PYZ95579.1"/>
    </source>
</evidence>
<evidence type="ECO:0000313" key="4">
    <source>
        <dbReference type="Proteomes" id="UP000248066"/>
    </source>
</evidence>
<evidence type="ECO:0000256" key="2">
    <source>
        <dbReference type="SAM" id="Coils"/>
    </source>
</evidence>
<dbReference type="InterPro" id="IPR007157">
    <property type="entry name" value="PspA_VIPP1"/>
</dbReference>
<keyword evidence="4" id="KW-1185">Reference proteome</keyword>
<dbReference type="AlphaFoldDB" id="A0A2W0HFJ8"/>
<comment type="caution">
    <text evidence="3">The sequence shown here is derived from an EMBL/GenBank/DDBJ whole genome shotgun (WGS) entry which is preliminary data.</text>
</comment>
<feature type="coiled-coil region" evidence="2">
    <location>
        <begin position="32"/>
        <end position="59"/>
    </location>
</feature>
<comment type="similarity">
    <text evidence="1">Belongs to the PspA/Vipp/IM30 family.</text>
</comment>
<accession>A0A2W0HFJ8</accession>
<name>A0A2W0HFJ8_9BACI</name>
<reference evidence="3 4" key="1">
    <citation type="submission" date="2017-10" db="EMBL/GenBank/DDBJ databases">
        <title>Bacillus sp. nov., a halophilic bacterium isolated from a Yangshapao Lake.</title>
        <authorList>
            <person name="Wang H."/>
        </authorList>
    </citation>
    <scope>NUCLEOTIDE SEQUENCE [LARGE SCALE GENOMIC DNA]</scope>
    <source>
        <strain evidence="3 4">YSP-3</strain>
    </source>
</reference>
<proteinExistence type="inferred from homology"/>
<dbReference type="PANTHER" id="PTHR31088">
    <property type="entry name" value="MEMBRANE-ASSOCIATED PROTEIN VIPP1, CHLOROPLASTIC"/>
    <property type="match status" value="1"/>
</dbReference>